<dbReference type="eggNOG" id="KOG0017">
    <property type="taxonomic scope" value="Eukaryota"/>
</dbReference>
<protein>
    <recommendedName>
        <fullName evidence="3">CCHC-type domain-containing protein</fullName>
    </recommendedName>
</protein>
<dbReference type="Gene3D" id="2.40.70.10">
    <property type="entry name" value="Acid Proteases"/>
    <property type="match status" value="1"/>
</dbReference>
<dbReference type="EnsemblPlants" id="Bo01038s040.1">
    <property type="protein sequence ID" value="Bo01038s040.1"/>
    <property type="gene ID" value="Bo01038s040"/>
</dbReference>
<evidence type="ECO:0000256" key="2">
    <source>
        <dbReference type="SAM" id="MobiDB-lite"/>
    </source>
</evidence>
<evidence type="ECO:0000313" key="5">
    <source>
        <dbReference type="Proteomes" id="UP000032141"/>
    </source>
</evidence>
<dbReference type="GO" id="GO:0008270">
    <property type="term" value="F:zinc ion binding"/>
    <property type="evidence" value="ECO:0007669"/>
    <property type="project" value="UniProtKB-KW"/>
</dbReference>
<keyword evidence="1" id="KW-0863">Zinc-finger</keyword>
<dbReference type="HOGENOM" id="CLU_954258_0_0_1"/>
<dbReference type="Gene3D" id="4.10.60.10">
    <property type="entry name" value="Zinc finger, CCHC-type"/>
    <property type="match status" value="1"/>
</dbReference>
<dbReference type="CDD" id="cd00303">
    <property type="entry name" value="retropepsin_like"/>
    <property type="match status" value="1"/>
</dbReference>
<dbReference type="InterPro" id="IPR001878">
    <property type="entry name" value="Znf_CCHC"/>
</dbReference>
<dbReference type="SMART" id="SM00343">
    <property type="entry name" value="ZnF_C2HC"/>
    <property type="match status" value="1"/>
</dbReference>
<evidence type="ECO:0000259" key="3">
    <source>
        <dbReference type="PROSITE" id="PS50158"/>
    </source>
</evidence>
<dbReference type="PANTHER" id="PTHR35046">
    <property type="entry name" value="ZINC KNUCKLE (CCHC-TYPE) FAMILY PROTEIN"/>
    <property type="match status" value="1"/>
</dbReference>
<keyword evidence="5" id="KW-1185">Reference proteome</keyword>
<feature type="domain" description="CCHC-type" evidence="3">
    <location>
        <begin position="85"/>
        <end position="101"/>
    </location>
</feature>
<dbReference type="AlphaFoldDB" id="A0A0D2ZT55"/>
<evidence type="ECO:0000256" key="1">
    <source>
        <dbReference type="PROSITE-ProRule" id="PRU00047"/>
    </source>
</evidence>
<dbReference type="GO" id="GO:0003676">
    <property type="term" value="F:nucleic acid binding"/>
    <property type="evidence" value="ECO:0007669"/>
    <property type="project" value="InterPro"/>
</dbReference>
<dbReference type="PANTHER" id="PTHR35046:SF18">
    <property type="entry name" value="RNA-DIRECTED DNA POLYMERASE"/>
    <property type="match status" value="1"/>
</dbReference>
<dbReference type="InterPro" id="IPR021109">
    <property type="entry name" value="Peptidase_aspartic_dom_sf"/>
</dbReference>
<feature type="region of interest" description="Disordered" evidence="2">
    <location>
        <begin position="35"/>
        <end position="75"/>
    </location>
</feature>
<dbReference type="Proteomes" id="UP000032141">
    <property type="component" value="Unassembled WGS sequence"/>
</dbReference>
<dbReference type="STRING" id="109376.A0A0D2ZT55"/>
<dbReference type="SUPFAM" id="SSF57756">
    <property type="entry name" value="Retrovirus zinc finger-like domains"/>
    <property type="match status" value="1"/>
</dbReference>
<reference evidence="4" key="2">
    <citation type="submission" date="2015-06" db="UniProtKB">
        <authorList>
            <consortium name="EnsemblPlants"/>
        </authorList>
    </citation>
    <scope>IDENTIFICATION</scope>
</reference>
<accession>A0A0D2ZT55</accession>
<keyword evidence="1" id="KW-0862">Zinc</keyword>
<keyword evidence="1" id="KW-0479">Metal-binding</keyword>
<dbReference type="PROSITE" id="PS50158">
    <property type="entry name" value="ZF_CCHC"/>
    <property type="match status" value="1"/>
</dbReference>
<dbReference type="Gramene" id="Bo01038s040.1">
    <property type="protein sequence ID" value="Bo01038s040.1"/>
    <property type="gene ID" value="Bo01038s040"/>
</dbReference>
<dbReference type="OMA" id="DENPQWH"/>
<dbReference type="Pfam" id="PF13650">
    <property type="entry name" value="Asp_protease_2"/>
    <property type="match status" value="1"/>
</dbReference>
<evidence type="ECO:0000313" key="4">
    <source>
        <dbReference type="EnsemblPlants" id="Bo01038s040.1"/>
    </source>
</evidence>
<organism evidence="4 5">
    <name type="scientific">Brassica oleracea var. oleracea</name>
    <dbReference type="NCBI Taxonomy" id="109376"/>
    <lineage>
        <taxon>Eukaryota</taxon>
        <taxon>Viridiplantae</taxon>
        <taxon>Streptophyta</taxon>
        <taxon>Embryophyta</taxon>
        <taxon>Tracheophyta</taxon>
        <taxon>Spermatophyta</taxon>
        <taxon>Magnoliopsida</taxon>
        <taxon>eudicotyledons</taxon>
        <taxon>Gunneridae</taxon>
        <taxon>Pentapetalae</taxon>
        <taxon>rosids</taxon>
        <taxon>malvids</taxon>
        <taxon>Brassicales</taxon>
        <taxon>Brassicaceae</taxon>
        <taxon>Brassiceae</taxon>
        <taxon>Brassica</taxon>
    </lineage>
</organism>
<dbReference type="InterPro" id="IPR036875">
    <property type="entry name" value="Znf_CCHC_sf"/>
</dbReference>
<reference evidence="4" key="1">
    <citation type="journal article" date="2014" name="Genome Biol.">
        <title>Transcriptome and methylome profiling reveals relics of genome dominance in the mesopolyploid Brassica oleracea.</title>
        <authorList>
            <person name="Parkin I.A."/>
            <person name="Koh C."/>
            <person name="Tang H."/>
            <person name="Robinson S.J."/>
            <person name="Kagale S."/>
            <person name="Clarke W.E."/>
            <person name="Town C.D."/>
            <person name="Nixon J."/>
            <person name="Krishnakumar V."/>
            <person name="Bidwell S.L."/>
            <person name="Denoeud F."/>
            <person name="Belcram H."/>
            <person name="Links M.G."/>
            <person name="Just J."/>
            <person name="Clarke C."/>
            <person name="Bender T."/>
            <person name="Huebert T."/>
            <person name="Mason A.S."/>
            <person name="Pires J.C."/>
            <person name="Barker G."/>
            <person name="Moore J."/>
            <person name="Walley P.G."/>
            <person name="Manoli S."/>
            <person name="Batley J."/>
            <person name="Edwards D."/>
            <person name="Nelson M.N."/>
            <person name="Wang X."/>
            <person name="Paterson A.H."/>
            <person name="King G."/>
            <person name="Bancroft I."/>
            <person name="Chalhoub B."/>
            <person name="Sharpe A.G."/>
        </authorList>
    </citation>
    <scope>NUCLEOTIDE SEQUENCE [LARGE SCALE GENOMIC DNA]</scope>
    <source>
        <strain evidence="4">cv. TO1000</strain>
    </source>
</reference>
<name>A0A0D2ZT55_BRAOL</name>
<feature type="compositionally biased region" description="Low complexity" evidence="2">
    <location>
        <begin position="43"/>
        <end position="58"/>
    </location>
</feature>
<dbReference type="Pfam" id="PF00098">
    <property type="entry name" value="zf-CCHC"/>
    <property type="match status" value="1"/>
</dbReference>
<proteinExistence type="predicted"/>
<sequence>MAGLSQQIQHTITLFNPLTLSEAHQQALTIESQTKGNFSWSASRSTRPSQQQLSSSTTDDAPPLQTDTAAIPFTDKTQTRPSSLRCFACGEIGHRLSNCPKRNRRGLLLDATGNDVEVIYDEEVTETIAETEDLVADHGPCLMVRRVCLAPHHTDENPQWHSLFHSKCNIAGKVCKFIIDSGSCENVVAEDVVNKLKLTTELHPCPYKLAWLDKKTDLMIARRALVSFSIGGKFKDQVQCDIAPMDACHLLLGLSLSNHLYPRNRAPHQPRSSSFSGNLLNKNFEQKDVFSY</sequence>